<name>A0A1Y2FLY0_PROLT</name>
<dbReference type="EMBL" id="MCFI01000005">
    <property type="protein sequence ID" value="ORY84981.1"/>
    <property type="molecule type" value="Genomic_DNA"/>
</dbReference>
<dbReference type="AlphaFoldDB" id="A0A1Y2FLY0"/>
<protein>
    <submittedName>
        <fullName evidence="1">Uncharacterized protein</fullName>
    </submittedName>
</protein>
<reference evidence="1 2" key="1">
    <citation type="submission" date="2016-07" db="EMBL/GenBank/DDBJ databases">
        <title>Pervasive Adenine N6-methylation of Active Genes in Fungi.</title>
        <authorList>
            <consortium name="DOE Joint Genome Institute"/>
            <person name="Mondo S.J."/>
            <person name="Dannebaum R.O."/>
            <person name="Kuo R.C."/>
            <person name="Labutti K."/>
            <person name="Haridas S."/>
            <person name="Kuo A."/>
            <person name="Salamov A."/>
            <person name="Ahrendt S.R."/>
            <person name="Lipzen A."/>
            <person name="Sullivan W."/>
            <person name="Andreopoulos W.B."/>
            <person name="Clum A."/>
            <person name="Lindquist E."/>
            <person name="Daum C."/>
            <person name="Ramamoorthy G.K."/>
            <person name="Gryganskyi A."/>
            <person name="Culley D."/>
            <person name="Magnuson J.K."/>
            <person name="James T.Y."/>
            <person name="O'Malley M.A."/>
            <person name="Stajich J.E."/>
            <person name="Spatafora J.W."/>
            <person name="Visel A."/>
            <person name="Grigoriev I.V."/>
        </authorList>
    </citation>
    <scope>NUCLEOTIDE SEQUENCE [LARGE SCALE GENOMIC DNA]</scope>
    <source>
        <strain evidence="1 2">12-1054</strain>
    </source>
</reference>
<organism evidence="1 2">
    <name type="scientific">Protomyces lactucae-debilis</name>
    <dbReference type="NCBI Taxonomy" id="2754530"/>
    <lineage>
        <taxon>Eukaryota</taxon>
        <taxon>Fungi</taxon>
        <taxon>Dikarya</taxon>
        <taxon>Ascomycota</taxon>
        <taxon>Taphrinomycotina</taxon>
        <taxon>Taphrinomycetes</taxon>
        <taxon>Taphrinales</taxon>
        <taxon>Protomycetaceae</taxon>
        <taxon>Protomyces</taxon>
    </lineage>
</organism>
<sequence length="60" mass="6653">MLEPCSVLLIQDFSPSHSRNQLSSLELAKQQAQPTTDSWLDLTTSLSRSIHCATQTHSGR</sequence>
<gene>
    <name evidence="1" type="ORF">BCR37DRAFT_377950</name>
</gene>
<dbReference type="RefSeq" id="XP_040726764.1">
    <property type="nucleotide sequence ID" value="XM_040868931.1"/>
</dbReference>
<dbReference type="GeneID" id="63785530"/>
<evidence type="ECO:0000313" key="1">
    <source>
        <dbReference type="EMBL" id="ORY84981.1"/>
    </source>
</evidence>
<dbReference type="Proteomes" id="UP000193685">
    <property type="component" value="Unassembled WGS sequence"/>
</dbReference>
<comment type="caution">
    <text evidence="1">The sequence shown here is derived from an EMBL/GenBank/DDBJ whole genome shotgun (WGS) entry which is preliminary data.</text>
</comment>
<keyword evidence="2" id="KW-1185">Reference proteome</keyword>
<evidence type="ECO:0000313" key="2">
    <source>
        <dbReference type="Proteomes" id="UP000193685"/>
    </source>
</evidence>
<proteinExistence type="predicted"/>
<accession>A0A1Y2FLY0</accession>